<dbReference type="EMBL" id="HBGN01007204">
    <property type="protein sequence ID" value="CAD9318170.1"/>
    <property type="molecule type" value="Transcribed_RNA"/>
</dbReference>
<feature type="region of interest" description="Disordered" evidence="1">
    <location>
        <begin position="433"/>
        <end position="488"/>
    </location>
</feature>
<feature type="compositionally biased region" description="Basic and acidic residues" evidence="1">
    <location>
        <begin position="527"/>
        <end position="548"/>
    </location>
</feature>
<organism evidence="2">
    <name type="scientific">Ditylum brightwellii</name>
    <dbReference type="NCBI Taxonomy" id="49249"/>
    <lineage>
        <taxon>Eukaryota</taxon>
        <taxon>Sar</taxon>
        <taxon>Stramenopiles</taxon>
        <taxon>Ochrophyta</taxon>
        <taxon>Bacillariophyta</taxon>
        <taxon>Mediophyceae</taxon>
        <taxon>Lithodesmiophycidae</taxon>
        <taxon>Lithodesmiales</taxon>
        <taxon>Lithodesmiaceae</taxon>
        <taxon>Ditylum</taxon>
    </lineage>
</organism>
<name>A0A7S1YT20_9STRA</name>
<feature type="region of interest" description="Disordered" evidence="1">
    <location>
        <begin position="527"/>
        <end position="551"/>
    </location>
</feature>
<protein>
    <submittedName>
        <fullName evidence="2">Uncharacterized protein</fullName>
    </submittedName>
</protein>
<feature type="region of interest" description="Disordered" evidence="1">
    <location>
        <begin position="351"/>
        <end position="377"/>
    </location>
</feature>
<feature type="compositionally biased region" description="Low complexity" evidence="1">
    <location>
        <begin position="14"/>
        <end position="49"/>
    </location>
</feature>
<accession>A0A7S1YT20</accession>
<feature type="compositionally biased region" description="Polar residues" evidence="1">
    <location>
        <begin position="638"/>
        <end position="647"/>
    </location>
</feature>
<feature type="region of interest" description="Disordered" evidence="1">
    <location>
        <begin position="618"/>
        <end position="669"/>
    </location>
</feature>
<reference evidence="2" key="1">
    <citation type="submission" date="2021-01" db="EMBL/GenBank/DDBJ databases">
        <authorList>
            <person name="Corre E."/>
            <person name="Pelletier E."/>
            <person name="Niang G."/>
            <person name="Scheremetjew M."/>
            <person name="Finn R."/>
            <person name="Kale V."/>
            <person name="Holt S."/>
            <person name="Cochrane G."/>
            <person name="Meng A."/>
            <person name="Brown T."/>
            <person name="Cohen L."/>
        </authorList>
    </citation>
    <scope>NUCLEOTIDE SEQUENCE</scope>
    <source>
        <strain evidence="2">Pop2</strain>
    </source>
</reference>
<feature type="region of interest" description="Disordered" evidence="1">
    <location>
        <begin position="82"/>
        <end position="116"/>
    </location>
</feature>
<feature type="compositionally biased region" description="Low complexity" evidence="1">
    <location>
        <begin position="462"/>
        <end position="475"/>
    </location>
</feature>
<proteinExistence type="predicted"/>
<feature type="compositionally biased region" description="Basic and acidic residues" evidence="1">
    <location>
        <begin position="648"/>
        <end position="664"/>
    </location>
</feature>
<evidence type="ECO:0000256" key="1">
    <source>
        <dbReference type="SAM" id="MobiDB-lite"/>
    </source>
</evidence>
<gene>
    <name evidence="2" type="ORF">DBRI1063_LOCUS4600</name>
</gene>
<sequence>MSSALLGTGDGEDSSGPSARASGSSRSGSSSSEDSSASIDSGRSSRSSGYNALRSGKDDDADQDELSKRKDVIPTTITVNAPLAPPAVSTDTTISQLPPEITSPSERLPHKRKSKKRHNIHVPFQYPYQNFRTHRQRISVNARRFKRRKISREAKTHALMQMLAPLQGEQRIDAIKRAILEKGGADFPGFPSGMLSSSSEEEDSKEANAKLSLERWEENNEFVGDVDYRRDWIAEGRGWRGRRPLFETIPVGEISNLVGWATNHSEDREKDTLDNKRNKEKIHQNAAASSKPSNTIDFAIPCQQSLLHQPAPPPPPSNLTFLAECTAAKLSSNVQHIKKIAFERECASLSSSHLHRNNDEDAQAPVKKPTKHKERLSTDEVMKTARLRSMYRAFDDTALVAFGMATEEVLTSALMPLARAHVARCRMLERREQWRGEKSDKLNHERGDKQGSGAAKEKVLLSGSSSKKQQIQNSSVEQKIGKGQLIPSDERNISATSLDLRRVDESSCVNKNSDSVSILMEKRNTLNDTSKGHDCESHRIDTNPDKNQQHIQVADDTQPQKVLKMPGEENENPFEAWTLPPTEALVGLVPVRSALLEKQKVRTENKLDANGHDQKLESALPYLPSSLQPSVPYDRSTETSTPKNVSDMTDKGDITSLNDERHQSQSESDLNKFSSSLRWCKRHKLKTNFVSRNMELYGIFLQTPPREKSAVDCLSLSQKSSLLDKPISRS</sequence>
<feature type="compositionally biased region" description="Basic and acidic residues" evidence="1">
    <location>
        <begin position="433"/>
        <end position="459"/>
    </location>
</feature>
<dbReference type="AlphaFoldDB" id="A0A7S1YT20"/>
<feature type="region of interest" description="Disordered" evidence="1">
    <location>
        <begin position="1"/>
        <end position="69"/>
    </location>
</feature>
<evidence type="ECO:0000313" key="2">
    <source>
        <dbReference type="EMBL" id="CAD9318170.1"/>
    </source>
</evidence>